<dbReference type="STRING" id="395961.Cyan7425_3004"/>
<proteinExistence type="predicted"/>
<sequence length="93" mass="10288">MNSGEADLSSNTDSNSCTLEFEELMFSYLTFPRQNGHVFQPAHPLLEALRHLLPNLILSVGLSILGSVVLTLVTYWLNVGLGIPMVPFLFILI</sequence>
<accession>B8HLX9</accession>
<protein>
    <submittedName>
        <fullName evidence="1">Uncharacterized protein</fullName>
    </submittedName>
</protein>
<dbReference type="KEGG" id="cyn:Cyan7425_3004"/>
<evidence type="ECO:0000313" key="1">
    <source>
        <dbReference type="EMBL" id="ACL45339.1"/>
    </source>
</evidence>
<reference evidence="1" key="1">
    <citation type="submission" date="2009-01" db="EMBL/GenBank/DDBJ databases">
        <title>Complete sequence of chromosome Cyanothece sp. PCC 7425.</title>
        <authorList>
            <consortium name="US DOE Joint Genome Institute"/>
            <person name="Lucas S."/>
            <person name="Copeland A."/>
            <person name="Lapidus A."/>
            <person name="Glavina del Rio T."/>
            <person name="Dalin E."/>
            <person name="Tice H."/>
            <person name="Bruce D."/>
            <person name="Goodwin L."/>
            <person name="Pitluck S."/>
            <person name="Sims D."/>
            <person name="Meineke L."/>
            <person name="Brettin T."/>
            <person name="Detter J.C."/>
            <person name="Han C."/>
            <person name="Larimer F."/>
            <person name="Land M."/>
            <person name="Hauser L."/>
            <person name="Kyrpides N."/>
            <person name="Ovchinnikova G."/>
            <person name="Liberton M."/>
            <person name="Stoeckel J."/>
            <person name="Banerjee A."/>
            <person name="Singh A."/>
            <person name="Page L."/>
            <person name="Sato H."/>
            <person name="Zhao L."/>
            <person name="Sherman L."/>
            <person name="Pakrasi H."/>
            <person name="Richardson P."/>
        </authorList>
    </citation>
    <scope>NUCLEOTIDE SEQUENCE</scope>
    <source>
        <strain evidence="1">PCC 7425</strain>
    </source>
</reference>
<dbReference type="EMBL" id="CP001344">
    <property type="protein sequence ID" value="ACL45339.1"/>
    <property type="molecule type" value="Genomic_DNA"/>
</dbReference>
<gene>
    <name evidence="1" type="ordered locus">Cyan7425_3004</name>
</gene>
<dbReference type="AlphaFoldDB" id="B8HLX9"/>
<organism evidence="1">
    <name type="scientific">Cyanothece sp. (strain PCC 7425 / ATCC 29141)</name>
    <dbReference type="NCBI Taxonomy" id="395961"/>
    <lineage>
        <taxon>Bacteria</taxon>
        <taxon>Bacillati</taxon>
        <taxon>Cyanobacteriota</taxon>
        <taxon>Cyanophyceae</taxon>
        <taxon>Gomontiellales</taxon>
        <taxon>Cyanothecaceae</taxon>
        <taxon>Cyanothece</taxon>
    </lineage>
</organism>
<dbReference type="HOGENOM" id="CLU_2394809_0_0_3"/>
<name>B8HLX9_CYAP4</name>